<dbReference type="SUPFAM" id="SSF51445">
    <property type="entry name" value="(Trans)glycosidases"/>
    <property type="match status" value="1"/>
</dbReference>
<organism evidence="13 14">
    <name type="scientific">Christiangramia crocea</name>
    <dbReference type="NCBI Taxonomy" id="2904124"/>
    <lineage>
        <taxon>Bacteria</taxon>
        <taxon>Pseudomonadati</taxon>
        <taxon>Bacteroidota</taxon>
        <taxon>Flavobacteriia</taxon>
        <taxon>Flavobacteriales</taxon>
        <taxon>Flavobacteriaceae</taxon>
        <taxon>Christiangramia</taxon>
    </lineage>
</organism>
<dbReference type="NCBIfam" id="NF011678">
    <property type="entry name" value="PRK15098.1"/>
    <property type="match status" value="1"/>
</dbReference>
<comment type="similarity">
    <text evidence="3 10">Belongs to the glycosyl hydrolase 3 family.</text>
</comment>
<reference evidence="13" key="1">
    <citation type="submission" date="2021-12" db="EMBL/GenBank/DDBJ databases">
        <title>Description of Gramella crocea sp. nov., a new bacterium isolated from activated sludge.</title>
        <authorList>
            <person name="Zhang X."/>
        </authorList>
    </citation>
    <scope>NUCLEOTIDE SEQUENCE</scope>
    <source>
        <strain evidence="13">YB25</strain>
    </source>
</reference>
<keyword evidence="8 10" id="KW-0326">Glycosidase</keyword>
<proteinExistence type="inferred from homology"/>
<feature type="domain" description="Fibronectin type III-like" evidence="12">
    <location>
        <begin position="676"/>
        <end position="745"/>
    </location>
</feature>
<dbReference type="InterPro" id="IPR001764">
    <property type="entry name" value="Glyco_hydro_3_N"/>
</dbReference>
<name>A0A9X2A7S7_9FLAO</name>
<comment type="catalytic activity">
    <reaction evidence="1">
        <text>Hydrolysis of terminal, non-reducing beta-D-glucosyl residues with release of beta-D-glucose.</text>
        <dbReference type="EC" id="3.2.1.21"/>
    </reaction>
</comment>
<dbReference type="RefSeq" id="WP_240099196.1">
    <property type="nucleotide sequence ID" value="NZ_JAJSON010000024.1"/>
</dbReference>
<gene>
    <name evidence="13" type="primary">bglX</name>
    <name evidence="13" type="ORF">LU635_11165</name>
</gene>
<evidence type="ECO:0000256" key="10">
    <source>
        <dbReference type="RuleBase" id="RU361161"/>
    </source>
</evidence>
<dbReference type="Gene3D" id="3.40.50.1700">
    <property type="entry name" value="Glycoside hydrolase family 3 C-terminal domain"/>
    <property type="match status" value="1"/>
</dbReference>
<sequence>MKKIYLSIFCIAFLGISFLSAQEKIPQVEELLAKMTLEEKIGQLNLLTPGGGVATGSVVSEGVEAKIKAGKVGGVFGVSSPAKVRQAQELAVKNSRLGIPLLIGSDVIHGYKTTYPIPLGLSASWDMDLIKEGAQMAAKEATADGINWNFSPMVDIARDPRWGRIAEGAGEDPYLGSQIAKAMVHGYQGEDLTQPHTMMATVKHMALYGAPEAGRDYNTVDMSRLKMFNEYLPPYKAAVDAGVGSVMTSFNDIDGIPASGNKWLLTDLLRERWGFEGFVVSDYTSVNEMIAHGLGDLQAVSALAINAGLDMDMVGEGFLTTLKKSVEDGLVSEDQITKAARRILEAKHKIGLLDDPYLYSDESRPEKDILTEENRSLARKAATRSFVLLKKHNNTLPLAKDANIAMIGPLANNKNNMLGTWAPTGNPQLSVPILEGLKNVAPNANITYAKGANISDDSTFAKKVNVFGEKIQIADESPETLLKEALDLANASDVVVAVVGEATEMSGEAASRTDITIPDNQKKLISELAKTGKPLVLVLMSGRPLDISEEMALPVSILQIWHPGVEAGNAVGDVLFGDYNPSGKLTNSWPRSVGQIPIHYRMKTTGRPGPESGEFQKFKSNYLDSPNTPLLPFGYGLSYTTFEYSDVKASSKELSADGSIELSATVTNTGNYDGEEIVQLYIRDVVRSVTPPGKELKGFQKIALKKGESKTVTFTISPEDLKFYNYDIEYVYEPGEFEFFIAGSSDSEFAGTFTLKK</sequence>
<dbReference type="GO" id="GO:0008422">
    <property type="term" value="F:beta-glucosidase activity"/>
    <property type="evidence" value="ECO:0007669"/>
    <property type="project" value="UniProtKB-EC"/>
</dbReference>
<evidence type="ECO:0000256" key="7">
    <source>
        <dbReference type="ARBA" id="ARBA00022801"/>
    </source>
</evidence>
<keyword evidence="14" id="KW-1185">Reference proteome</keyword>
<dbReference type="PROSITE" id="PS00775">
    <property type="entry name" value="GLYCOSYL_HYDROL_F3"/>
    <property type="match status" value="1"/>
</dbReference>
<keyword evidence="7 10" id="KW-0378">Hydrolase</keyword>
<dbReference type="InterPro" id="IPR013783">
    <property type="entry name" value="Ig-like_fold"/>
</dbReference>
<dbReference type="PRINTS" id="PR00133">
    <property type="entry name" value="GLHYDRLASE3"/>
</dbReference>
<evidence type="ECO:0000256" key="1">
    <source>
        <dbReference type="ARBA" id="ARBA00000448"/>
    </source>
</evidence>
<dbReference type="SUPFAM" id="SSF52279">
    <property type="entry name" value="Beta-D-glucan exohydrolase, C-terminal domain"/>
    <property type="match status" value="1"/>
</dbReference>
<dbReference type="InterPro" id="IPR051915">
    <property type="entry name" value="Cellulose_Degrad_GH3"/>
</dbReference>
<accession>A0A9X2A7S7</accession>
<dbReference type="Proteomes" id="UP001139344">
    <property type="component" value="Unassembled WGS sequence"/>
</dbReference>
<evidence type="ECO:0000256" key="5">
    <source>
        <dbReference type="ARBA" id="ARBA00022729"/>
    </source>
</evidence>
<dbReference type="Pfam" id="PF01915">
    <property type="entry name" value="Glyco_hydro_3_C"/>
    <property type="match status" value="1"/>
</dbReference>
<dbReference type="GO" id="GO:0042597">
    <property type="term" value="C:periplasmic space"/>
    <property type="evidence" value="ECO:0007669"/>
    <property type="project" value="UniProtKB-SubCell"/>
</dbReference>
<dbReference type="GO" id="GO:0009251">
    <property type="term" value="P:glucan catabolic process"/>
    <property type="evidence" value="ECO:0007669"/>
    <property type="project" value="TreeGrafter"/>
</dbReference>
<dbReference type="Pfam" id="PF14310">
    <property type="entry name" value="Fn3-like"/>
    <property type="match status" value="1"/>
</dbReference>
<evidence type="ECO:0000256" key="11">
    <source>
        <dbReference type="SAM" id="SignalP"/>
    </source>
</evidence>
<dbReference type="PANTHER" id="PTHR30620:SF16">
    <property type="entry name" value="LYSOSOMAL BETA GLUCOSIDASE"/>
    <property type="match status" value="1"/>
</dbReference>
<dbReference type="FunFam" id="3.40.50.1700:FF:000004">
    <property type="entry name" value="Periplasmic beta-glucosidase"/>
    <property type="match status" value="1"/>
</dbReference>
<protein>
    <recommendedName>
        <fullName evidence="9">Periplasmic beta-glucosidase</fullName>
        <ecNumber evidence="4">3.2.1.21</ecNumber>
    </recommendedName>
</protein>
<dbReference type="FunFam" id="2.60.40.10:FF:000495">
    <property type="entry name" value="Periplasmic beta-glucosidase"/>
    <property type="match status" value="1"/>
</dbReference>
<keyword evidence="5 11" id="KW-0732">Signal</keyword>
<dbReference type="InterPro" id="IPR036881">
    <property type="entry name" value="Glyco_hydro_3_C_sf"/>
</dbReference>
<dbReference type="SMART" id="SM01217">
    <property type="entry name" value="Fn3_like"/>
    <property type="match status" value="1"/>
</dbReference>
<dbReference type="Pfam" id="PF00933">
    <property type="entry name" value="Glyco_hydro_3"/>
    <property type="match status" value="1"/>
</dbReference>
<feature type="chain" id="PRO_5040767966" description="Periplasmic beta-glucosidase" evidence="11">
    <location>
        <begin position="22"/>
        <end position="757"/>
    </location>
</feature>
<dbReference type="FunFam" id="3.20.20.300:FF:000005">
    <property type="entry name" value="Periplasmic beta-glucosidase"/>
    <property type="match status" value="1"/>
</dbReference>
<dbReference type="Gene3D" id="3.20.20.300">
    <property type="entry name" value="Glycoside hydrolase, family 3, N-terminal domain"/>
    <property type="match status" value="1"/>
</dbReference>
<feature type="signal peptide" evidence="11">
    <location>
        <begin position="1"/>
        <end position="21"/>
    </location>
</feature>
<keyword evidence="6" id="KW-0574">Periplasm</keyword>
<evidence type="ECO:0000313" key="13">
    <source>
        <dbReference type="EMBL" id="MCG9972196.1"/>
    </source>
</evidence>
<dbReference type="EMBL" id="JAJSON010000024">
    <property type="protein sequence ID" value="MCG9972196.1"/>
    <property type="molecule type" value="Genomic_DNA"/>
</dbReference>
<evidence type="ECO:0000256" key="3">
    <source>
        <dbReference type="ARBA" id="ARBA00005336"/>
    </source>
</evidence>
<evidence type="ECO:0000256" key="9">
    <source>
        <dbReference type="ARBA" id="ARBA00067498"/>
    </source>
</evidence>
<evidence type="ECO:0000256" key="6">
    <source>
        <dbReference type="ARBA" id="ARBA00022764"/>
    </source>
</evidence>
<dbReference type="InterPro" id="IPR002772">
    <property type="entry name" value="Glyco_hydro_3_C"/>
</dbReference>
<comment type="caution">
    <text evidence="13">The sequence shown here is derived from an EMBL/GenBank/DDBJ whole genome shotgun (WGS) entry which is preliminary data.</text>
</comment>
<dbReference type="EC" id="3.2.1.21" evidence="4"/>
<dbReference type="PANTHER" id="PTHR30620">
    <property type="entry name" value="PERIPLASMIC BETA-GLUCOSIDASE-RELATED"/>
    <property type="match status" value="1"/>
</dbReference>
<evidence type="ECO:0000256" key="4">
    <source>
        <dbReference type="ARBA" id="ARBA00012744"/>
    </source>
</evidence>
<dbReference type="AlphaFoldDB" id="A0A9X2A7S7"/>
<evidence type="ECO:0000256" key="8">
    <source>
        <dbReference type="ARBA" id="ARBA00023295"/>
    </source>
</evidence>
<evidence type="ECO:0000313" key="14">
    <source>
        <dbReference type="Proteomes" id="UP001139344"/>
    </source>
</evidence>
<dbReference type="InterPro" id="IPR036962">
    <property type="entry name" value="Glyco_hydro_3_N_sf"/>
</dbReference>
<dbReference type="InterPro" id="IPR019800">
    <property type="entry name" value="Glyco_hydro_3_AS"/>
</dbReference>
<evidence type="ECO:0000256" key="2">
    <source>
        <dbReference type="ARBA" id="ARBA00004418"/>
    </source>
</evidence>
<evidence type="ECO:0000259" key="12">
    <source>
        <dbReference type="SMART" id="SM01217"/>
    </source>
</evidence>
<dbReference type="Gene3D" id="2.60.40.10">
    <property type="entry name" value="Immunoglobulins"/>
    <property type="match status" value="1"/>
</dbReference>
<comment type="subcellular location">
    <subcellularLocation>
        <location evidence="2">Periplasm</location>
    </subcellularLocation>
</comment>
<dbReference type="InterPro" id="IPR026891">
    <property type="entry name" value="Fn3-like"/>
</dbReference>
<dbReference type="InterPro" id="IPR017853">
    <property type="entry name" value="GH"/>
</dbReference>